<dbReference type="InterPro" id="IPR029071">
    <property type="entry name" value="Ubiquitin-like_domsf"/>
</dbReference>
<protein>
    <recommendedName>
        <fullName evidence="2">UBX domain-containing protein</fullName>
    </recommendedName>
</protein>
<dbReference type="PANTHER" id="PTHR23322">
    <property type="entry name" value="FAS-ASSOCIATED PROTEIN"/>
    <property type="match status" value="1"/>
</dbReference>
<feature type="region of interest" description="Disordered" evidence="1">
    <location>
        <begin position="231"/>
        <end position="254"/>
    </location>
</feature>
<dbReference type="PANTHER" id="PTHR23322:SF93">
    <property type="entry name" value="UBX DOMAIN-CONTAINING PROTEIN 8"/>
    <property type="match status" value="1"/>
</dbReference>
<dbReference type="Pfam" id="PF14555">
    <property type="entry name" value="UBA_4"/>
    <property type="match status" value="1"/>
</dbReference>
<organism evidence="3">
    <name type="scientific">Prasinoderma singulare</name>
    <dbReference type="NCBI Taxonomy" id="676789"/>
    <lineage>
        <taxon>Eukaryota</taxon>
        <taxon>Viridiplantae</taxon>
        <taxon>Prasinodermophyta</taxon>
        <taxon>Prasinodermophyceae</taxon>
        <taxon>Prasinodermales</taxon>
        <taxon>Prasinodermaceae</taxon>
        <taxon>Prasinoderma</taxon>
    </lineage>
</organism>
<dbReference type="InterPro" id="IPR009060">
    <property type="entry name" value="UBA-like_sf"/>
</dbReference>
<dbReference type="InterPro" id="IPR001012">
    <property type="entry name" value="UBX_dom"/>
</dbReference>
<accession>A0A7S3BWV3</accession>
<feature type="region of interest" description="Disordered" evidence="1">
    <location>
        <begin position="47"/>
        <end position="71"/>
    </location>
</feature>
<dbReference type="EMBL" id="HBHY01017585">
    <property type="protein sequence ID" value="CAE0147472.1"/>
    <property type="molecule type" value="Transcribed_RNA"/>
</dbReference>
<feature type="region of interest" description="Disordered" evidence="1">
    <location>
        <begin position="97"/>
        <end position="130"/>
    </location>
</feature>
<evidence type="ECO:0000256" key="1">
    <source>
        <dbReference type="SAM" id="MobiDB-lite"/>
    </source>
</evidence>
<dbReference type="PROSITE" id="PS50033">
    <property type="entry name" value="UBX"/>
    <property type="match status" value="1"/>
</dbReference>
<dbReference type="SUPFAM" id="SSF46934">
    <property type="entry name" value="UBA-like"/>
    <property type="match status" value="1"/>
</dbReference>
<dbReference type="Gene3D" id="1.10.8.10">
    <property type="entry name" value="DNA helicase RuvA subunit, C-terminal domain"/>
    <property type="match status" value="1"/>
</dbReference>
<evidence type="ECO:0000259" key="2">
    <source>
        <dbReference type="PROSITE" id="PS50033"/>
    </source>
</evidence>
<feature type="domain" description="UBX" evidence="2">
    <location>
        <begin position="341"/>
        <end position="411"/>
    </location>
</feature>
<dbReference type="AlphaFoldDB" id="A0A7S3BWV3"/>
<evidence type="ECO:0000313" key="3">
    <source>
        <dbReference type="EMBL" id="CAE0147472.1"/>
    </source>
</evidence>
<name>A0A7S3BWV3_9VIRI</name>
<dbReference type="Gene3D" id="3.10.20.90">
    <property type="entry name" value="Phosphatidylinositol 3-kinase Catalytic Subunit, Chain A, domain 1"/>
    <property type="match status" value="1"/>
</dbReference>
<feature type="region of interest" description="Disordered" evidence="1">
    <location>
        <begin position="284"/>
        <end position="307"/>
    </location>
</feature>
<dbReference type="SUPFAM" id="SSF54236">
    <property type="entry name" value="Ubiquitin-like"/>
    <property type="match status" value="1"/>
</dbReference>
<feature type="compositionally biased region" description="Low complexity" evidence="1">
    <location>
        <begin position="284"/>
        <end position="301"/>
    </location>
</feature>
<proteinExistence type="predicted"/>
<sequence length="414" mass="42023">MVATFCSVTGASADEAQQVLAAQGWSLEVAAQLYLEGGAVDVMDRPQGGAGAMEPAAPAVPAAPPAGGVDFDPTAAGVGGAAGGGAGGDHAMTEAEAAALATQRAQRPEPEYVDLTADSPPQSQAENDAERDLNAAIAASLRDPGAGIDGAGLRVDGVAMGGDGATASDGAGGSGAGAGNGDMMDAETLAALGVDAEEARMLEAAMFGAEGTKLSMGYAATVERAKEVERRRQESAVQAEQFAPPEVRQQRSIRAEQDAAYAASLAADREKEAAARRERQAAEAAAAAQREAETTAAAAEAQKAREAEEAEAAALRRREEAAARLPVPPESGAEGAISCVVRLPQGGRLSRVFASANLATTLFDWLAAEGADGGNDGAQLVMQFPRRVLERASLQGTLADMQLSKQEAFLLQLP</sequence>
<reference evidence="3" key="1">
    <citation type="submission" date="2021-01" db="EMBL/GenBank/DDBJ databases">
        <authorList>
            <person name="Corre E."/>
            <person name="Pelletier E."/>
            <person name="Niang G."/>
            <person name="Scheremetjew M."/>
            <person name="Finn R."/>
            <person name="Kale V."/>
            <person name="Holt S."/>
            <person name="Cochrane G."/>
            <person name="Meng A."/>
            <person name="Brown T."/>
            <person name="Cohen L."/>
        </authorList>
    </citation>
    <scope>NUCLEOTIDE SEQUENCE</scope>
    <source>
        <strain evidence="3">RCC927</strain>
    </source>
</reference>
<dbReference type="InterPro" id="IPR050730">
    <property type="entry name" value="UBX_domain-protein"/>
</dbReference>
<feature type="compositionally biased region" description="Low complexity" evidence="1">
    <location>
        <begin position="52"/>
        <end position="68"/>
    </location>
</feature>
<dbReference type="GO" id="GO:0043130">
    <property type="term" value="F:ubiquitin binding"/>
    <property type="evidence" value="ECO:0007669"/>
    <property type="project" value="TreeGrafter"/>
</dbReference>
<dbReference type="Pfam" id="PF00789">
    <property type="entry name" value="UBX"/>
    <property type="match status" value="1"/>
</dbReference>
<dbReference type="CDD" id="cd14348">
    <property type="entry name" value="UBA_p47"/>
    <property type="match status" value="1"/>
</dbReference>
<gene>
    <name evidence="3" type="ORF">PSIN1315_LOCUS11348</name>
</gene>